<dbReference type="InterPro" id="IPR000595">
    <property type="entry name" value="cNMP-bd_dom"/>
</dbReference>
<feature type="domain" description="HTH crp-type" evidence="5">
    <location>
        <begin position="162"/>
        <end position="236"/>
    </location>
</feature>
<dbReference type="InterPro" id="IPR018490">
    <property type="entry name" value="cNMP-bd_dom_sf"/>
</dbReference>
<keyword evidence="7" id="KW-1185">Reference proteome</keyword>
<comment type="caution">
    <text evidence="6">The sequence shown here is derived from an EMBL/GenBank/DDBJ whole genome shotgun (WGS) entry which is preliminary data.</text>
</comment>
<dbReference type="CDD" id="cd00038">
    <property type="entry name" value="CAP_ED"/>
    <property type="match status" value="1"/>
</dbReference>
<dbReference type="FunFam" id="1.10.10.10:FF:000028">
    <property type="entry name" value="Fumarate/nitrate reduction transcriptional regulator Fnr"/>
    <property type="match status" value="1"/>
</dbReference>
<dbReference type="GO" id="GO:0005829">
    <property type="term" value="C:cytosol"/>
    <property type="evidence" value="ECO:0007669"/>
    <property type="project" value="TreeGrafter"/>
</dbReference>
<dbReference type="PANTHER" id="PTHR24567">
    <property type="entry name" value="CRP FAMILY TRANSCRIPTIONAL REGULATORY PROTEIN"/>
    <property type="match status" value="1"/>
</dbReference>
<dbReference type="SMART" id="SM00100">
    <property type="entry name" value="cNMP"/>
    <property type="match status" value="1"/>
</dbReference>
<dbReference type="RefSeq" id="WP_047765617.1">
    <property type="nucleotide sequence ID" value="NZ_LAQL01000016.1"/>
</dbReference>
<accession>A0A0H2MRR5</accession>
<dbReference type="InterPro" id="IPR036388">
    <property type="entry name" value="WH-like_DNA-bd_sf"/>
</dbReference>
<dbReference type="PROSITE" id="PS00042">
    <property type="entry name" value="HTH_CRP_1"/>
    <property type="match status" value="1"/>
</dbReference>
<evidence type="ECO:0000259" key="4">
    <source>
        <dbReference type="PROSITE" id="PS50042"/>
    </source>
</evidence>
<dbReference type="SUPFAM" id="SSF46785">
    <property type="entry name" value="Winged helix' DNA-binding domain"/>
    <property type="match status" value="1"/>
</dbReference>
<dbReference type="PRINTS" id="PR00034">
    <property type="entry name" value="HTHCRP"/>
</dbReference>
<dbReference type="PROSITE" id="PS51063">
    <property type="entry name" value="HTH_CRP_2"/>
    <property type="match status" value="1"/>
</dbReference>
<keyword evidence="2" id="KW-0238">DNA-binding</keyword>
<dbReference type="InterPro" id="IPR014710">
    <property type="entry name" value="RmlC-like_jellyroll"/>
</dbReference>
<dbReference type="SUPFAM" id="SSF51206">
    <property type="entry name" value="cAMP-binding domain-like"/>
    <property type="match status" value="1"/>
</dbReference>
<proteinExistence type="predicted"/>
<feature type="domain" description="Cyclic nucleotide-binding" evidence="4">
    <location>
        <begin position="31"/>
        <end position="148"/>
    </location>
</feature>
<dbReference type="EMBL" id="LAQL01000016">
    <property type="protein sequence ID" value="KLN59385.1"/>
    <property type="molecule type" value="Genomic_DNA"/>
</dbReference>
<dbReference type="Gene3D" id="2.60.120.10">
    <property type="entry name" value="Jelly Rolls"/>
    <property type="match status" value="1"/>
</dbReference>
<dbReference type="Pfam" id="PF00027">
    <property type="entry name" value="cNMP_binding"/>
    <property type="match status" value="1"/>
</dbReference>
<dbReference type="GO" id="GO:0003700">
    <property type="term" value="F:DNA-binding transcription factor activity"/>
    <property type="evidence" value="ECO:0007669"/>
    <property type="project" value="InterPro"/>
</dbReference>
<dbReference type="GO" id="GO:0003677">
    <property type="term" value="F:DNA binding"/>
    <property type="evidence" value="ECO:0007669"/>
    <property type="project" value="UniProtKB-KW"/>
</dbReference>
<dbReference type="STRING" id="1489064.WH96_17970"/>
<keyword evidence="1" id="KW-0805">Transcription regulation</keyword>
<evidence type="ECO:0000259" key="5">
    <source>
        <dbReference type="PROSITE" id="PS51063"/>
    </source>
</evidence>
<evidence type="ECO:0000313" key="6">
    <source>
        <dbReference type="EMBL" id="KLN59385.1"/>
    </source>
</evidence>
<dbReference type="SMART" id="SM00419">
    <property type="entry name" value="HTH_CRP"/>
    <property type="match status" value="1"/>
</dbReference>
<dbReference type="PROSITE" id="PS50042">
    <property type="entry name" value="CNMP_BINDING_3"/>
    <property type="match status" value="1"/>
</dbReference>
<reference evidence="6 7" key="1">
    <citation type="submission" date="2015-03" db="EMBL/GenBank/DDBJ databases">
        <title>Genome Sequence of Kiloniella spongiae MEBiC09566, isolated from a marine sponge.</title>
        <authorList>
            <person name="Shao Z."/>
            <person name="Wang L."/>
            <person name="Li X."/>
        </authorList>
    </citation>
    <scope>NUCLEOTIDE SEQUENCE [LARGE SCALE GENOMIC DNA]</scope>
    <source>
        <strain evidence="6 7">MEBiC09566</strain>
    </source>
</reference>
<gene>
    <name evidence="6" type="ORF">WH96_17970</name>
</gene>
<organism evidence="6 7">
    <name type="scientific">Kiloniella spongiae</name>
    <dbReference type="NCBI Taxonomy" id="1489064"/>
    <lineage>
        <taxon>Bacteria</taxon>
        <taxon>Pseudomonadati</taxon>
        <taxon>Pseudomonadota</taxon>
        <taxon>Alphaproteobacteria</taxon>
        <taxon>Rhodospirillales</taxon>
        <taxon>Kiloniellaceae</taxon>
        <taxon>Kiloniella</taxon>
    </lineage>
</organism>
<dbReference type="InterPro" id="IPR036390">
    <property type="entry name" value="WH_DNA-bd_sf"/>
</dbReference>
<dbReference type="Proteomes" id="UP000035444">
    <property type="component" value="Unassembled WGS sequence"/>
</dbReference>
<dbReference type="PANTHER" id="PTHR24567:SF75">
    <property type="entry name" value="FUMARATE AND NITRATE REDUCTION REGULATORY PROTEIN"/>
    <property type="match status" value="1"/>
</dbReference>
<evidence type="ECO:0000256" key="2">
    <source>
        <dbReference type="ARBA" id="ARBA00023125"/>
    </source>
</evidence>
<sequence>MRSGSHFAQTASSNPLVNSPCEKCNIAEMSLCHALSCDDLRKLSSISTGIEVGKGVTIINEMDSADFLFNVTGGSIKLYKLLPDGRRQMTGFLFPGDFLGIAMNDCYAYSAEALEDCRLCRFPRARLEELLKEVPDLENRLLNMVSNELVLAQDQMLLLGRKTAIEKVCSFLLSLAKRTQRKTGAGHVISLPMGRSDIGDYLGLTTETVSRTLTNLKKKGIISIPTNGQLEINDIEELTDLAEGMD</sequence>
<dbReference type="InterPro" id="IPR018335">
    <property type="entry name" value="Tscrpt_reg_HTH_Crp-type_CS"/>
</dbReference>
<evidence type="ECO:0000313" key="7">
    <source>
        <dbReference type="Proteomes" id="UP000035444"/>
    </source>
</evidence>
<evidence type="ECO:0000256" key="1">
    <source>
        <dbReference type="ARBA" id="ARBA00023015"/>
    </source>
</evidence>
<protein>
    <submittedName>
        <fullName evidence="6">Crp/Fnr family transcriptional regulator</fullName>
    </submittedName>
</protein>
<dbReference type="InterPro" id="IPR012318">
    <property type="entry name" value="HTH_CRP"/>
</dbReference>
<dbReference type="CDD" id="cd00092">
    <property type="entry name" value="HTH_CRP"/>
    <property type="match status" value="1"/>
</dbReference>
<dbReference type="AlphaFoldDB" id="A0A0H2MRR5"/>
<dbReference type="InterPro" id="IPR050397">
    <property type="entry name" value="Env_Response_Regulators"/>
</dbReference>
<dbReference type="Gene3D" id="1.10.10.10">
    <property type="entry name" value="Winged helix-like DNA-binding domain superfamily/Winged helix DNA-binding domain"/>
    <property type="match status" value="1"/>
</dbReference>
<name>A0A0H2MRR5_9PROT</name>
<keyword evidence="3" id="KW-0804">Transcription</keyword>
<dbReference type="Pfam" id="PF13545">
    <property type="entry name" value="HTH_Crp_2"/>
    <property type="match status" value="1"/>
</dbReference>
<evidence type="ECO:0000256" key="3">
    <source>
        <dbReference type="ARBA" id="ARBA00023163"/>
    </source>
</evidence>
<dbReference type="PATRIC" id="fig|1489064.4.peg.592"/>